<feature type="transmembrane region" description="Helical" evidence="1">
    <location>
        <begin position="400"/>
        <end position="421"/>
    </location>
</feature>
<feature type="transmembrane region" description="Helical" evidence="1">
    <location>
        <begin position="212"/>
        <end position="233"/>
    </location>
</feature>
<keyword evidence="3" id="KW-1185">Reference proteome</keyword>
<evidence type="ECO:0008006" key="4">
    <source>
        <dbReference type="Google" id="ProtNLM"/>
    </source>
</evidence>
<feature type="transmembrane region" description="Helical" evidence="1">
    <location>
        <begin position="376"/>
        <end position="394"/>
    </location>
</feature>
<reference evidence="2 3" key="1">
    <citation type="submission" date="2020-08" db="EMBL/GenBank/DDBJ databases">
        <title>Genomic Encyclopedia of Type Strains, Phase IV (KMG-V): Genome sequencing to study the core and pangenomes of soil and plant-associated prokaryotes.</title>
        <authorList>
            <person name="Whitman W."/>
        </authorList>
    </citation>
    <scope>NUCLEOTIDE SEQUENCE [LARGE SCALE GENOMIC DNA]</scope>
    <source>
        <strain evidence="2 3">ANJLi2</strain>
    </source>
</reference>
<feature type="transmembrane region" description="Helical" evidence="1">
    <location>
        <begin position="322"/>
        <end position="343"/>
    </location>
</feature>
<evidence type="ECO:0000256" key="1">
    <source>
        <dbReference type="SAM" id="Phobius"/>
    </source>
</evidence>
<feature type="transmembrane region" description="Helical" evidence="1">
    <location>
        <begin position="15"/>
        <end position="33"/>
    </location>
</feature>
<organism evidence="2 3">
    <name type="scientific">Mucilaginibacter lappiensis</name>
    <dbReference type="NCBI Taxonomy" id="354630"/>
    <lineage>
        <taxon>Bacteria</taxon>
        <taxon>Pseudomonadati</taxon>
        <taxon>Bacteroidota</taxon>
        <taxon>Sphingobacteriia</taxon>
        <taxon>Sphingobacteriales</taxon>
        <taxon>Sphingobacteriaceae</taxon>
        <taxon>Mucilaginibacter</taxon>
    </lineage>
</organism>
<protein>
    <recommendedName>
        <fullName evidence="4">Dolichyl-phosphate-mannose-protein mannosyltransferase</fullName>
    </recommendedName>
</protein>
<dbReference type="EMBL" id="JACHCB010000014">
    <property type="protein sequence ID" value="MBB6111801.1"/>
    <property type="molecule type" value="Genomic_DNA"/>
</dbReference>
<keyword evidence="1" id="KW-1133">Transmembrane helix</keyword>
<proteinExistence type="predicted"/>
<keyword evidence="1" id="KW-0472">Membrane</keyword>
<sequence length="514" mass="59712">MFNLRYILHNRKKTFVLLLIGVFILFFWCSWTYKLDILPGLHGDEAWSGLKADHFIKHSFDQISGMNHYSGILQASLTQAVFSFFPMKVFYLRIGGALFNLLGLIIICSTLLRHKHYYSALAFLAIFSQSALYLTSPRVAWEVNTFTLFFLSLLLVSAINIYKNSPHRIFWVFILLLTNILGAYNHIIFSAVPISIFIGLCLWTLYGGDSSVKNLIIVFGISIGNIITLFFLMKFFQFPILLFISFIPFVVGGVLIAEYWLLNKLSDISLKLPPPDYFQFSIKVLLLTSILLFFIFHGKAFFEVLTGYKIFLQNYSYESSFLFRALLIVCAVVFVFYLFKYLWQDLQNSRSSLCAFLIIIYLGVINLYTIKTSFRYYLVIYALVGIYMAFKLSVNVKGAIPLIVTLVLSFGVMNTIQLEVFTSKETQIRAVNFRIGNGQIETSAHFLPKEPLLHFLRNNRVGYINYLNDNPYFLVLPIEFYKLNRDWKEDINNKISIDYDYVNYRNGYIYYLEH</sequence>
<evidence type="ECO:0000313" key="2">
    <source>
        <dbReference type="EMBL" id="MBB6111801.1"/>
    </source>
</evidence>
<accession>A0ABR6PQ70</accession>
<feature type="transmembrane region" description="Helical" evidence="1">
    <location>
        <begin position="90"/>
        <end position="112"/>
    </location>
</feature>
<dbReference type="Proteomes" id="UP000541583">
    <property type="component" value="Unassembled WGS sequence"/>
</dbReference>
<comment type="caution">
    <text evidence="2">The sequence shown here is derived from an EMBL/GenBank/DDBJ whole genome shotgun (WGS) entry which is preliminary data.</text>
</comment>
<gene>
    <name evidence="2" type="ORF">HDF23_004573</name>
</gene>
<feature type="transmembrane region" description="Helical" evidence="1">
    <location>
        <begin position="282"/>
        <end position="302"/>
    </location>
</feature>
<feature type="transmembrane region" description="Helical" evidence="1">
    <location>
        <begin position="349"/>
        <end position="369"/>
    </location>
</feature>
<feature type="transmembrane region" description="Helical" evidence="1">
    <location>
        <begin position="183"/>
        <end position="206"/>
    </location>
</feature>
<dbReference type="RefSeq" id="WP_076376560.1">
    <property type="nucleotide sequence ID" value="NZ_FTMG01000014.1"/>
</dbReference>
<name>A0ABR6PQ70_9SPHI</name>
<feature type="transmembrane region" description="Helical" evidence="1">
    <location>
        <begin position="141"/>
        <end position="162"/>
    </location>
</feature>
<feature type="transmembrane region" description="Helical" evidence="1">
    <location>
        <begin position="240"/>
        <end position="262"/>
    </location>
</feature>
<evidence type="ECO:0000313" key="3">
    <source>
        <dbReference type="Proteomes" id="UP000541583"/>
    </source>
</evidence>
<feature type="transmembrane region" description="Helical" evidence="1">
    <location>
        <begin position="117"/>
        <end position="135"/>
    </location>
</feature>
<keyword evidence="1" id="KW-0812">Transmembrane</keyword>